<dbReference type="EMBL" id="CP042435">
    <property type="protein sequence ID" value="QEC66311.1"/>
    <property type="molecule type" value="Genomic_DNA"/>
</dbReference>
<keyword evidence="3" id="KW-1185">Reference proteome</keyword>
<dbReference type="InterPro" id="IPR003615">
    <property type="entry name" value="HNH_nuc"/>
</dbReference>
<keyword evidence="2" id="KW-0255">Endonuclease</keyword>
<reference evidence="2 3" key="1">
    <citation type="journal article" date="2016" name="Int. J. Syst. Evol. Microbiol.">
        <title>Panacibacter ginsenosidivorans gen. nov., sp. nov., with ginsenoside converting activity isolated from soil of a ginseng field.</title>
        <authorList>
            <person name="Siddiqi M.Z."/>
            <person name="Muhammad Shafi S."/>
            <person name="Choi K.D."/>
            <person name="Im W.T."/>
        </authorList>
    </citation>
    <scope>NUCLEOTIDE SEQUENCE [LARGE SCALE GENOMIC DNA]</scope>
    <source>
        <strain evidence="2 3">Gsoil1550</strain>
    </source>
</reference>
<protein>
    <submittedName>
        <fullName evidence="2">HNH endonuclease</fullName>
    </submittedName>
</protein>
<evidence type="ECO:0000313" key="3">
    <source>
        <dbReference type="Proteomes" id="UP000321533"/>
    </source>
</evidence>
<keyword evidence="2" id="KW-0540">Nuclease</keyword>
<proteinExistence type="predicted"/>
<keyword evidence="2" id="KW-0378">Hydrolase</keyword>
<dbReference type="OrthoDB" id="8440659at2"/>
<dbReference type="CDD" id="cd00085">
    <property type="entry name" value="HNHc"/>
    <property type="match status" value="1"/>
</dbReference>
<evidence type="ECO:0000313" key="2">
    <source>
        <dbReference type="EMBL" id="QEC66311.1"/>
    </source>
</evidence>
<dbReference type="RefSeq" id="WP_147188111.1">
    <property type="nucleotide sequence ID" value="NZ_CP042435.1"/>
</dbReference>
<evidence type="ECO:0000259" key="1">
    <source>
        <dbReference type="SMART" id="SM00507"/>
    </source>
</evidence>
<sequence length="275" mass="32170">MKVKKNRVKIDDEISAQVLYASDRTCCVCNERGKAIQIHHIDENPSNNELSNLAVLCFQCHEETQIRGGFGRKLNAAQVMKYREEWVIRVEQRRKSVDELVSLKTIEGQIESKSAEPEVFIQPYEDVFEVSEHEINRFKNYVYKVAEIKKTVFKYATPDLDTGITNVVRQTYYEIIDFYEEILNELASFYPSNHFDGGDSKKYFNKLIATRFHWHRLKVETYGVGNGGTMVHVFVGAAVMSDTNEMIKDIVRYLAEFKFTIDYKNWENNWDIEDE</sequence>
<dbReference type="KEGG" id="pgin:FRZ67_02935"/>
<accession>A0A5B8V6E8</accession>
<organism evidence="2 3">
    <name type="scientific">Panacibacter ginsenosidivorans</name>
    <dbReference type="NCBI Taxonomy" id="1813871"/>
    <lineage>
        <taxon>Bacteria</taxon>
        <taxon>Pseudomonadati</taxon>
        <taxon>Bacteroidota</taxon>
        <taxon>Chitinophagia</taxon>
        <taxon>Chitinophagales</taxon>
        <taxon>Chitinophagaceae</taxon>
        <taxon>Panacibacter</taxon>
    </lineage>
</organism>
<dbReference type="GO" id="GO:0004519">
    <property type="term" value="F:endonuclease activity"/>
    <property type="evidence" value="ECO:0007669"/>
    <property type="project" value="UniProtKB-KW"/>
</dbReference>
<dbReference type="SMART" id="SM00507">
    <property type="entry name" value="HNHc"/>
    <property type="match status" value="1"/>
</dbReference>
<feature type="domain" description="HNH nuclease" evidence="1">
    <location>
        <begin position="14"/>
        <end position="62"/>
    </location>
</feature>
<dbReference type="Proteomes" id="UP000321533">
    <property type="component" value="Chromosome"/>
</dbReference>
<dbReference type="AlphaFoldDB" id="A0A5B8V6E8"/>
<name>A0A5B8V6E8_9BACT</name>
<gene>
    <name evidence="2" type="ORF">FRZ67_02935</name>
</gene>